<proteinExistence type="predicted"/>
<dbReference type="RefSeq" id="WP_143895266.1">
    <property type="nucleotide sequence ID" value="NZ_CP041666.1"/>
</dbReference>
<dbReference type="AlphaFoldDB" id="A0A516KI81"/>
<organism evidence="2 3">
    <name type="scientific">Radiobacillus deserti</name>
    <dbReference type="NCBI Taxonomy" id="2594883"/>
    <lineage>
        <taxon>Bacteria</taxon>
        <taxon>Bacillati</taxon>
        <taxon>Bacillota</taxon>
        <taxon>Bacilli</taxon>
        <taxon>Bacillales</taxon>
        <taxon>Bacillaceae</taxon>
        <taxon>Radiobacillus</taxon>
    </lineage>
</organism>
<dbReference type="OrthoDB" id="2429113at2"/>
<name>A0A516KI81_9BACI</name>
<dbReference type="EMBL" id="CP041666">
    <property type="protein sequence ID" value="QDP41081.1"/>
    <property type="molecule type" value="Genomic_DNA"/>
</dbReference>
<keyword evidence="3" id="KW-1185">Reference proteome</keyword>
<dbReference type="KEGG" id="aqt:FN924_13290"/>
<reference evidence="2 3" key="1">
    <citation type="submission" date="2019-07" db="EMBL/GenBank/DDBJ databases">
        <authorList>
            <person name="Li J."/>
        </authorList>
    </citation>
    <scope>NUCLEOTIDE SEQUENCE [LARGE SCALE GENOMIC DNA]</scope>
    <source>
        <strain evidence="2 3">TKL69</strain>
    </source>
</reference>
<keyword evidence="1" id="KW-1133">Transmembrane helix</keyword>
<evidence type="ECO:0000313" key="2">
    <source>
        <dbReference type="EMBL" id="QDP41081.1"/>
    </source>
</evidence>
<gene>
    <name evidence="2" type="ORF">FN924_13290</name>
</gene>
<keyword evidence="1" id="KW-0812">Transmembrane</keyword>
<evidence type="ECO:0000256" key="1">
    <source>
        <dbReference type="SAM" id="Phobius"/>
    </source>
</evidence>
<sequence>MKKSWISIFMPKDEYKERRIIYFLAESAILMAIISILLIITNTYIGLTSDIAPLLIFVFFIFYISLRYILSGMEYTDVSTLQSYRKQKKIIVYRSLTFLFTFSVAYILIVGVPSNNEEWIDLMGVGGVSAIMMLVTSRLSLKRSYHKNKDILDQ</sequence>
<dbReference type="Proteomes" id="UP000315215">
    <property type="component" value="Chromosome"/>
</dbReference>
<feature type="transmembrane region" description="Helical" evidence="1">
    <location>
        <begin position="119"/>
        <end position="141"/>
    </location>
</feature>
<accession>A0A516KI81</accession>
<protein>
    <submittedName>
        <fullName evidence="2">DUF3278 domain-containing protein</fullName>
    </submittedName>
</protein>
<evidence type="ECO:0000313" key="3">
    <source>
        <dbReference type="Proteomes" id="UP000315215"/>
    </source>
</evidence>
<feature type="transmembrane region" description="Helical" evidence="1">
    <location>
        <begin position="20"/>
        <end position="45"/>
    </location>
</feature>
<feature type="transmembrane region" description="Helical" evidence="1">
    <location>
        <begin position="91"/>
        <end position="113"/>
    </location>
</feature>
<keyword evidence="1" id="KW-0472">Membrane</keyword>
<feature type="transmembrane region" description="Helical" evidence="1">
    <location>
        <begin position="51"/>
        <end position="70"/>
    </location>
</feature>